<dbReference type="InterPro" id="IPR001020">
    <property type="entry name" value="PTS_HPr_His_P_site"/>
</dbReference>
<dbReference type="Pfam" id="PF00381">
    <property type="entry name" value="PTS-HPr"/>
    <property type="match status" value="1"/>
</dbReference>
<dbReference type="Proteomes" id="UP000093501">
    <property type="component" value="Unassembled WGS sequence"/>
</dbReference>
<name>A0A1C0ART8_9ACTN</name>
<evidence type="ECO:0000313" key="7">
    <source>
        <dbReference type="EMBL" id="OCL37010.1"/>
    </source>
</evidence>
<dbReference type="RefSeq" id="WP_068749705.1">
    <property type="nucleotide sequence ID" value="NZ_LR214441.1"/>
</dbReference>
<proteinExistence type="predicted"/>
<feature type="domain" description="HPr" evidence="6">
    <location>
        <begin position="1"/>
        <end position="91"/>
    </location>
</feature>
<reference evidence="8" key="1">
    <citation type="submission" date="2016-07" db="EMBL/GenBank/DDBJ databases">
        <authorList>
            <person name="Florea S."/>
            <person name="Webb J.S."/>
            <person name="Jaromczyk J."/>
            <person name="Schardl C.L."/>
        </authorList>
    </citation>
    <scope>NUCLEOTIDE SEQUENCE [LARGE SCALE GENOMIC DNA]</scope>
    <source>
        <strain evidence="8">IPBSL-7</strain>
    </source>
</reference>
<keyword evidence="4" id="KW-0963">Cytoplasm</keyword>
<dbReference type="PROSITE" id="PS51350">
    <property type="entry name" value="PTS_HPR_DOM"/>
    <property type="match status" value="1"/>
</dbReference>
<comment type="function">
    <text evidence="1">General (non sugar-specific) component of the phosphoenolpyruvate-dependent sugar phosphotransferase system (sugar PTS). This major carbohydrate active-transport system catalyzes the phosphorylation of incoming sugar substrates concomitantly with their translocation across the cell membrane. The phosphoryl group from phosphoenolpyruvate (PEP) is transferred to the phosphoryl carrier protein HPr by enzyme I. Phospho-HPr then transfers it to the PTS EIIA domain.</text>
</comment>
<comment type="subcellular location">
    <subcellularLocation>
        <location evidence="2">Cytoplasm</location>
    </subcellularLocation>
</comment>
<evidence type="ECO:0000256" key="4">
    <source>
        <dbReference type="ARBA" id="ARBA00022490"/>
    </source>
</evidence>
<dbReference type="InterPro" id="IPR050399">
    <property type="entry name" value="HPr"/>
</dbReference>
<dbReference type="NCBIfam" id="TIGR01003">
    <property type="entry name" value="PTS_HPr_family"/>
    <property type="match status" value="1"/>
</dbReference>
<comment type="caution">
    <text evidence="7">The sequence shown here is derived from an EMBL/GenBank/DDBJ whole genome shotgun (WGS) entry which is preliminary data.</text>
</comment>
<dbReference type="PRINTS" id="PR00107">
    <property type="entry name" value="PHOSPHOCPHPR"/>
</dbReference>
<keyword evidence="5" id="KW-0598">Phosphotransferase system</keyword>
<dbReference type="EMBL" id="MBQD01000003">
    <property type="protein sequence ID" value="OCL37010.1"/>
    <property type="molecule type" value="Genomic_DNA"/>
</dbReference>
<organism evidence="7 8">
    <name type="scientific">Tessaracoccus lapidicaptus</name>
    <dbReference type="NCBI Taxonomy" id="1427523"/>
    <lineage>
        <taxon>Bacteria</taxon>
        <taxon>Bacillati</taxon>
        <taxon>Actinomycetota</taxon>
        <taxon>Actinomycetes</taxon>
        <taxon>Propionibacteriales</taxon>
        <taxon>Propionibacteriaceae</taxon>
        <taxon>Tessaracoccus</taxon>
    </lineage>
</organism>
<evidence type="ECO:0000256" key="2">
    <source>
        <dbReference type="ARBA" id="ARBA00004496"/>
    </source>
</evidence>
<evidence type="ECO:0000259" key="6">
    <source>
        <dbReference type="PROSITE" id="PS51350"/>
    </source>
</evidence>
<protein>
    <recommendedName>
        <fullName evidence="3">Phosphocarrier protein HPr</fullName>
    </recommendedName>
</protein>
<dbReference type="SUPFAM" id="SSF55594">
    <property type="entry name" value="HPr-like"/>
    <property type="match status" value="1"/>
</dbReference>
<dbReference type="AlphaFoldDB" id="A0A1C0ART8"/>
<evidence type="ECO:0000256" key="1">
    <source>
        <dbReference type="ARBA" id="ARBA00003681"/>
    </source>
</evidence>
<dbReference type="InterPro" id="IPR000032">
    <property type="entry name" value="HPr-like"/>
</dbReference>
<dbReference type="GO" id="GO:0016301">
    <property type="term" value="F:kinase activity"/>
    <property type="evidence" value="ECO:0007669"/>
    <property type="project" value="UniProtKB-KW"/>
</dbReference>
<dbReference type="CDD" id="cd00367">
    <property type="entry name" value="PTS-HPr_like"/>
    <property type="match status" value="1"/>
</dbReference>
<keyword evidence="7" id="KW-0418">Kinase</keyword>
<keyword evidence="7" id="KW-0808">Transferase</keyword>
<evidence type="ECO:0000256" key="5">
    <source>
        <dbReference type="ARBA" id="ARBA00022683"/>
    </source>
</evidence>
<dbReference type="PROSITE" id="PS00369">
    <property type="entry name" value="PTS_HPR_HIS"/>
    <property type="match status" value="1"/>
</dbReference>
<dbReference type="GO" id="GO:0005737">
    <property type="term" value="C:cytoplasm"/>
    <property type="evidence" value="ECO:0007669"/>
    <property type="project" value="UniProtKB-SubCell"/>
</dbReference>
<evidence type="ECO:0000313" key="8">
    <source>
        <dbReference type="Proteomes" id="UP000093501"/>
    </source>
</evidence>
<gene>
    <name evidence="7" type="ORF">BCR15_12145</name>
</gene>
<dbReference type="InterPro" id="IPR035895">
    <property type="entry name" value="HPr-like_sf"/>
</dbReference>
<dbReference type="PANTHER" id="PTHR33705">
    <property type="entry name" value="PHOSPHOCARRIER PROTEIN HPR"/>
    <property type="match status" value="1"/>
</dbReference>
<dbReference type="PANTHER" id="PTHR33705:SF2">
    <property type="entry name" value="PHOSPHOCARRIER PROTEIN NPR"/>
    <property type="match status" value="1"/>
</dbReference>
<keyword evidence="8" id="KW-1185">Reference proteome</keyword>
<evidence type="ECO:0000256" key="3">
    <source>
        <dbReference type="ARBA" id="ARBA00020422"/>
    </source>
</evidence>
<dbReference type="GO" id="GO:0009401">
    <property type="term" value="P:phosphoenolpyruvate-dependent sugar phosphotransferase system"/>
    <property type="evidence" value="ECO:0007669"/>
    <property type="project" value="UniProtKB-KW"/>
</dbReference>
<sequence length="91" mass="9359">MPSRDVTIASASGLHARPANLFVQTVNGLGLRVTIQKEGRPPVDARSMLGVMTLGAKHGEVVTLAANGDGAEAALDTLVAFLSIDHDQPAA</sequence>
<dbReference type="Gene3D" id="3.30.1340.10">
    <property type="entry name" value="HPr-like"/>
    <property type="match status" value="1"/>
</dbReference>
<accession>A0A1C0ART8</accession>